<feature type="region of interest" description="Disordered" evidence="2">
    <location>
        <begin position="694"/>
        <end position="734"/>
    </location>
</feature>
<evidence type="ECO:0000256" key="1">
    <source>
        <dbReference type="RuleBase" id="RU000487"/>
    </source>
</evidence>
<proteinExistence type="inferred from homology"/>
<dbReference type="SMART" id="SM00268">
    <property type="entry name" value="ACTIN"/>
    <property type="match status" value="1"/>
</dbReference>
<feature type="compositionally biased region" description="Gly residues" evidence="2">
    <location>
        <begin position="882"/>
        <end position="891"/>
    </location>
</feature>
<keyword evidence="4" id="KW-1185">Reference proteome</keyword>
<evidence type="ECO:0000256" key="2">
    <source>
        <dbReference type="SAM" id="MobiDB-lite"/>
    </source>
</evidence>
<reference evidence="3 4" key="1">
    <citation type="journal article" date="2016" name="Proc. Natl. Acad. Sci. U.S.A.">
        <title>Comparative genomics of biotechnologically important yeasts.</title>
        <authorList>
            <person name="Riley R."/>
            <person name="Haridas S."/>
            <person name="Wolfe K.H."/>
            <person name="Lopes M.R."/>
            <person name="Hittinger C.T."/>
            <person name="Goeker M."/>
            <person name="Salamov A.A."/>
            <person name="Wisecaver J.H."/>
            <person name="Long T.M."/>
            <person name="Calvey C.H."/>
            <person name="Aerts A.L."/>
            <person name="Barry K.W."/>
            <person name="Choi C."/>
            <person name="Clum A."/>
            <person name="Coughlan A.Y."/>
            <person name="Deshpande S."/>
            <person name="Douglass A.P."/>
            <person name="Hanson S.J."/>
            <person name="Klenk H.-P."/>
            <person name="LaButti K.M."/>
            <person name="Lapidus A."/>
            <person name="Lindquist E.A."/>
            <person name="Lipzen A.M."/>
            <person name="Meier-Kolthoff J.P."/>
            <person name="Ohm R.A."/>
            <person name="Otillar R.P."/>
            <person name="Pangilinan J.L."/>
            <person name="Peng Y."/>
            <person name="Rokas A."/>
            <person name="Rosa C.A."/>
            <person name="Scheuner C."/>
            <person name="Sibirny A.A."/>
            <person name="Slot J.C."/>
            <person name="Stielow J.B."/>
            <person name="Sun H."/>
            <person name="Kurtzman C.P."/>
            <person name="Blackwell M."/>
            <person name="Grigoriev I.V."/>
            <person name="Jeffries T.W."/>
        </authorList>
    </citation>
    <scope>NUCLEOTIDE SEQUENCE [LARGE SCALE GENOMIC DNA]</scope>
    <source>
        <strain evidence="3 4">DSM 6958</strain>
    </source>
</reference>
<dbReference type="Pfam" id="PF00022">
    <property type="entry name" value="Actin"/>
    <property type="match status" value="1"/>
</dbReference>
<comment type="similarity">
    <text evidence="1">Belongs to the actin family.</text>
</comment>
<sequence>MTDENLTPDETKNYDTTQPTEESSVNTDPTANKDVTVTEGTKSLRPLSTATDPHTEPPKKIRLKPGPKPGTNKRKKPDSASGDSSAASNPTAYTVENSLVTNPDGTPVVRKRGGSKPILKTCGIARVDNNMNPAVFSSILPINQKNYSTEYLKKDDQLLVYRAINEEAKKAKEEKLVNKTTKNVLRSESNTRAGSVDSIDGGSVLPNANGSSVNGGIVNEDDEASEKDLAGSKTIVIQPGSRYLRIGLASDAYPKTVPNVIAHKLKLGVTTQSSTQEPALPYRFYTKKSSAASTANGSTTSRATNDEEVLSFGSKFTKAHKMVKKDLRERMRFYKRRIVPNSHEMVVNFNRRTQPEQIPDHNDPYRIEWTEVENNGASGSVGNHENDDSKLTYLTGDKVLKLPEPSKHKYKVRWPIQYGTFNETATDYGSPQEVLGDLSLILMDALEQKMEITFKEYGDYNVILLIPDLYEKTYVSQLVGLLLGMKFSKVCILQESLGATFGAGISTACVIDIGAQTTKISCVEEGMVIPDSRVNLKYGGDDITEAFSKLLLLSSFPYAEIDLNKSHDYLIANELKKRFVTASDSDVVVQVSNFHARRPGKPTLKYQFKTFDEIMLASLGLFYPQLYEGVIENDNTTGNMRDKRIQNQMDKQRLFRISHDPYEPNRIDDPISGAMKRIMNNYFKSSSLLSSTVSANEEDDDRYSSVTSSFIKKDTSKSTAQPQSRWNKPDTNPNEDLTIYTPSITYFTSIGLDHAILESIHAATQGATFGGNPTINASSTTLNANSNLASSNMPLSALAADPDRRARMLANLIIVGGGVSKFNGFTTLLTDRIEMWRNARLAAKKDQSSTVAATSVGGSNALDDNGNDSGANTPLLSTPGPSGAGNGGAAGGATAEDIVESEIEDTGAGESSVMPVPRDMDPSLLSWKGGAVYARLKITNECWINANEWDILGSRCLQYKVLFLY</sequence>
<dbReference type="InterPro" id="IPR004000">
    <property type="entry name" value="Actin"/>
</dbReference>
<feature type="compositionally biased region" description="Polar residues" evidence="2">
    <location>
        <begin position="848"/>
        <end position="858"/>
    </location>
</feature>
<dbReference type="FunFam" id="3.30.420.40:FF:000232">
    <property type="entry name" value="Actin-related protein 8"/>
    <property type="match status" value="1"/>
</dbReference>
<protein>
    <submittedName>
        <fullName evidence="3">Actin-like ATPase domain-containing protein</fullName>
    </submittedName>
</protein>
<name>A0A1E3PNY9_9ASCO</name>
<feature type="region of interest" description="Disordered" evidence="2">
    <location>
        <begin position="1"/>
        <end position="113"/>
    </location>
</feature>
<dbReference type="SUPFAM" id="SSF53067">
    <property type="entry name" value="Actin-like ATPase domain"/>
    <property type="match status" value="2"/>
</dbReference>
<feature type="compositionally biased region" description="Polar residues" evidence="2">
    <location>
        <begin position="867"/>
        <end position="876"/>
    </location>
</feature>
<feature type="compositionally biased region" description="Polar residues" evidence="2">
    <location>
        <begin position="89"/>
        <end position="104"/>
    </location>
</feature>
<evidence type="ECO:0000313" key="4">
    <source>
        <dbReference type="Proteomes" id="UP000095009"/>
    </source>
</evidence>
<evidence type="ECO:0000313" key="3">
    <source>
        <dbReference type="EMBL" id="ODQ66567.1"/>
    </source>
</evidence>
<feature type="compositionally biased region" description="Low complexity" evidence="2">
    <location>
        <begin position="79"/>
        <end position="88"/>
    </location>
</feature>
<dbReference type="EMBL" id="KV454408">
    <property type="protein sequence ID" value="ODQ66567.1"/>
    <property type="molecule type" value="Genomic_DNA"/>
</dbReference>
<dbReference type="STRING" id="857566.A0A1E3PNY9"/>
<accession>A0A1E3PNY9</accession>
<dbReference type="Gene3D" id="3.30.420.580">
    <property type="match status" value="1"/>
</dbReference>
<dbReference type="AlphaFoldDB" id="A0A1E3PNY9"/>
<dbReference type="InterPro" id="IPR043129">
    <property type="entry name" value="ATPase_NBD"/>
</dbReference>
<feature type="region of interest" description="Disordered" evidence="2">
    <location>
        <begin position="847"/>
        <end position="894"/>
    </location>
</feature>
<dbReference type="PANTHER" id="PTHR11937">
    <property type="entry name" value="ACTIN"/>
    <property type="match status" value="1"/>
</dbReference>
<dbReference type="Gene3D" id="3.30.420.40">
    <property type="match status" value="3"/>
</dbReference>
<gene>
    <name evidence="3" type="ORF">NADFUDRAFT_73756</name>
</gene>
<dbReference type="Gene3D" id="3.90.640.10">
    <property type="entry name" value="Actin, Chain A, domain 4"/>
    <property type="match status" value="1"/>
</dbReference>
<dbReference type="OrthoDB" id="5572108at2759"/>
<organism evidence="3 4">
    <name type="scientific">Nadsonia fulvescens var. elongata DSM 6958</name>
    <dbReference type="NCBI Taxonomy" id="857566"/>
    <lineage>
        <taxon>Eukaryota</taxon>
        <taxon>Fungi</taxon>
        <taxon>Dikarya</taxon>
        <taxon>Ascomycota</taxon>
        <taxon>Saccharomycotina</taxon>
        <taxon>Dipodascomycetes</taxon>
        <taxon>Dipodascales</taxon>
        <taxon>Dipodascales incertae sedis</taxon>
        <taxon>Nadsonia</taxon>
    </lineage>
</organism>
<feature type="compositionally biased region" description="Basic residues" evidence="2">
    <location>
        <begin position="60"/>
        <end position="76"/>
    </location>
</feature>
<dbReference type="CDD" id="cd10206">
    <property type="entry name" value="ASKHA_NBD_Arp8-like"/>
    <property type="match status" value="1"/>
</dbReference>
<dbReference type="Proteomes" id="UP000095009">
    <property type="component" value="Unassembled WGS sequence"/>
</dbReference>
<feature type="compositionally biased region" description="Polar residues" evidence="2">
    <location>
        <begin position="717"/>
        <end position="734"/>
    </location>
</feature>
<feature type="compositionally biased region" description="Polar residues" evidence="2">
    <location>
        <begin position="14"/>
        <end position="52"/>
    </location>
</feature>